<evidence type="ECO:0000313" key="1">
    <source>
        <dbReference type="EMBL" id="CEG13601.1"/>
    </source>
</evidence>
<accession>A0A098EDL9</accession>
<proteinExistence type="predicted"/>
<sequence length="38" mass="4279">MQKQASGNKRKNLLRQKSNYLSNSTGCKGITKNELLLL</sequence>
<name>A0A098EDL9_9ZZZZ</name>
<protein>
    <submittedName>
        <fullName evidence="1">Uncharacterized protein</fullName>
    </submittedName>
</protein>
<gene>
    <name evidence="1" type="ORF">MSIBF_A4260003</name>
</gene>
<dbReference type="EMBL" id="CCXY01000364">
    <property type="protein sequence ID" value="CEG13601.1"/>
    <property type="molecule type" value="Genomic_DNA"/>
</dbReference>
<dbReference type="AlphaFoldDB" id="A0A098EDL9"/>
<reference evidence="1" key="1">
    <citation type="submission" date="2014-09" db="EMBL/GenBank/DDBJ databases">
        <authorList>
            <person name="Probst J Alexander"/>
        </authorList>
    </citation>
    <scope>NUCLEOTIDE SEQUENCE</scope>
</reference>
<organism evidence="1">
    <name type="scientific">groundwater metagenome</name>
    <dbReference type="NCBI Taxonomy" id="717931"/>
    <lineage>
        <taxon>unclassified sequences</taxon>
        <taxon>metagenomes</taxon>
        <taxon>ecological metagenomes</taxon>
    </lineage>
</organism>